<dbReference type="EMBL" id="JABFUD020000021">
    <property type="protein sequence ID" value="KAI5063122.1"/>
    <property type="molecule type" value="Genomic_DNA"/>
</dbReference>
<feature type="compositionally biased region" description="Polar residues" evidence="3">
    <location>
        <begin position="186"/>
        <end position="195"/>
    </location>
</feature>
<sequence>MAEAPDTSIDTSSPLSPASSALSTPPDASDRLKSPWSQIVRGSANPPRSKPADPPSCSPQPDEHSEKLPHQQVSSELRVLDTDAAVVNTSPISSSSIDSRQGADEALIEASATSPDRLINESGPFDSKPSQQSPAKSPKVAWGKLPSNPVQSLEPEPVMGAVAWPALSEARNPKSSESSKAAAVQKSGSKPISSSNERHHLQAPPLLQREIGVTDQSLVNQELISQGTVNGIKLQSSAVKDSPSSRKIMQPADAEHSKWSGGKDSKVAAASEGSPGHTRGTGSGHTSNKESTRNFMWEQGRGNHSFPVYGRGHASVREQTLPGHQQQRGGQRNLPQPYVPFVNPNPGFVYPAGYQNVPGGMYYMPAPTAEPVLGATYFVPPGVQGMFMPGPDILTVQGMVVKQIEYYFSVENLCRDIYLRSKMDEWGFVPVSVIANFNRVRAITPNPYFIIEALRLSNVVEVQGDKIRKKGDWANWLLPTGQSSATSSGDRDQAVRFSTSSKKAEVDHLKSDNLRPVGADNQSNGHFHLASQIRERVEALSVTAVNAQGGNGNQDSLSQEGMVGSFGDGRLEDLHVDGVDRHFAQSCGVESGHLVE</sequence>
<feature type="domain" description="HTH La-type RNA-binding" evidence="4">
    <location>
        <begin position="390"/>
        <end position="479"/>
    </location>
</feature>
<feature type="region of interest" description="Disordered" evidence="3">
    <location>
        <begin position="88"/>
        <end position="156"/>
    </location>
</feature>
<evidence type="ECO:0000313" key="5">
    <source>
        <dbReference type="EMBL" id="KAI5063122.1"/>
    </source>
</evidence>
<evidence type="ECO:0000313" key="6">
    <source>
        <dbReference type="Proteomes" id="UP000886520"/>
    </source>
</evidence>
<feature type="region of interest" description="Disordered" evidence="3">
    <location>
        <begin position="1"/>
        <end position="75"/>
    </location>
</feature>
<dbReference type="AlphaFoldDB" id="A0A9D4U887"/>
<dbReference type="SMART" id="SM00715">
    <property type="entry name" value="LA"/>
    <property type="match status" value="1"/>
</dbReference>
<dbReference type="PANTHER" id="PTHR22792:SF132">
    <property type="entry name" value="LA-RELATED PROTEIN 1"/>
    <property type="match status" value="1"/>
</dbReference>
<feature type="region of interest" description="Disordered" evidence="3">
    <location>
        <begin position="235"/>
        <end position="290"/>
    </location>
</feature>
<dbReference type="GO" id="GO:0005737">
    <property type="term" value="C:cytoplasm"/>
    <property type="evidence" value="ECO:0007669"/>
    <property type="project" value="UniProtKB-ARBA"/>
</dbReference>
<name>A0A9D4U887_ADICA</name>
<dbReference type="OrthoDB" id="340227at2759"/>
<evidence type="ECO:0000259" key="4">
    <source>
        <dbReference type="PROSITE" id="PS50961"/>
    </source>
</evidence>
<dbReference type="InterPro" id="IPR006630">
    <property type="entry name" value="La_HTH"/>
</dbReference>
<dbReference type="Gene3D" id="1.10.10.10">
    <property type="entry name" value="Winged helix-like DNA-binding domain superfamily/Winged helix DNA-binding domain"/>
    <property type="match status" value="1"/>
</dbReference>
<gene>
    <name evidence="5" type="ORF">GOP47_0021669</name>
</gene>
<dbReference type="GO" id="GO:0003723">
    <property type="term" value="F:RNA binding"/>
    <property type="evidence" value="ECO:0007669"/>
    <property type="project" value="UniProtKB-UniRule"/>
</dbReference>
<feature type="region of interest" description="Disordered" evidence="3">
    <location>
        <begin position="169"/>
        <end position="205"/>
    </location>
</feature>
<organism evidence="5 6">
    <name type="scientific">Adiantum capillus-veneris</name>
    <name type="common">Maidenhair fern</name>
    <dbReference type="NCBI Taxonomy" id="13818"/>
    <lineage>
        <taxon>Eukaryota</taxon>
        <taxon>Viridiplantae</taxon>
        <taxon>Streptophyta</taxon>
        <taxon>Embryophyta</taxon>
        <taxon>Tracheophyta</taxon>
        <taxon>Polypodiopsida</taxon>
        <taxon>Polypodiidae</taxon>
        <taxon>Polypodiales</taxon>
        <taxon>Pteridineae</taxon>
        <taxon>Pteridaceae</taxon>
        <taxon>Vittarioideae</taxon>
        <taxon>Adiantum</taxon>
    </lineage>
</organism>
<dbReference type="Proteomes" id="UP000886520">
    <property type="component" value="Chromosome 21"/>
</dbReference>
<proteinExistence type="predicted"/>
<dbReference type="CDD" id="cd07323">
    <property type="entry name" value="LAM"/>
    <property type="match status" value="1"/>
</dbReference>
<feature type="compositionally biased region" description="Low complexity" evidence="3">
    <location>
        <begin position="90"/>
        <end position="99"/>
    </location>
</feature>
<dbReference type="PANTHER" id="PTHR22792">
    <property type="entry name" value="LUPUS LA PROTEIN-RELATED"/>
    <property type="match status" value="1"/>
</dbReference>
<evidence type="ECO:0000256" key="1">
    <source>
        <dbReference type="ARBA" id="ARBA00022884"/>
    </source>
</evidence>
<dbReference type="PROSITE" id="PS50961">
    <property type="entry name" value="HTH_LA"/>
    <property type="match status" value="1"/>
</dbReference>
<dbReference type="InterPro" id="IPR036390">
    <property type="entry name" value="WH_DNA-bd_sf"/>
</dbReference>
<keyword evidence="6" id="KW-1185">Reference proteome</keyword>
<feature type="compositionally biased region" description="Low complexity" evidence="3">
    <location>
        <begin position="10"/>
        <end position="27"/>
    </location>
</feature>
<dbReference type="SUPFAM" id="SSF46785">
    <property type="entry name" value="Winged helix' DNA-binding domain"/>
    <property type="match status" value="1"/>
</dbReference>
<dbReference type="InterPro" id="IPR045180">
    <property type="entry name" value="La_dom_prot"/>
</dbReference>
<dbReference type="Pfam" id="PF05383">
    <property type="entry name" value="La"/>
    <property type="match status" value="1"/>
</dbReference>
<keyword evidence="1 2" id="KW-0694">RNA-binding</keyword>
<reference evidence="5" key="1">
    <citation type="submission" date="2021-01" db="EMBL/GenBank/DDBJ databases">
        <title>Adiantum capillus-veneris genome.</title>
        <authorList>
            <person name="Fang Y."/>
            <person name="Liao Q."/>
        </authorList>
    </citation>
    <scope>NUCLEOTIDE SEQUENCE</scope>
    <source>
        <strain evidence="5">H3</strain>
        <tissue evidence="5">Leaf</tissue>
    </source>
</reference>
<feature type="compositionally biased region" description="Low complexity" evidence="3">
    <location>
        <begin position="127"/>
        <end position="139"/>
    </location>
</feature>
<evidence type="ECO:0000256" key="3">
    <source>
        <dbReference type="SAM" id="MobiDB-lite"/>
    </source>
</evidence>
<dbReference type="InterPro" id="IPR036388">
    <property type="entry name" value="WH-like_DNA-bd_sf"/>
</dbReference>
<accession>A0A9D4U887</accession>
<feature type="compositionally biased region" description="Basic and acidic residues" evidence="3">
    <location>
        <begin position="253"/>
        <end position="266"/>
    </location>
</feature>
<protein>
    <recommendedName>
        <fullName evidence="4">HTH La-type RNA-binding domain-containing protein</fullName>
    </recommendedName>
</protein>
<feature type="compositionally biased region" description="Low complexity" evidence="3">
    <location>
        <begin position="273"/>
        <end position="286"/>
    </location>
</feature>
<comment type="caution">
    <text evidence="5">The sequence shown here is derived from an EMBL/GenBank/DDBJ whole genome shotgun (WGS) entry which is preliminary data.</text>
</comment>
<evidence type="ECO:0000256" key="2">
    <source>
        <dbReference type="PROSITE-ProRule" id="PRU00332"/>
    </source>
</evidence>
<feature type="compositionally biased region" description="Pro residues" evidence="3">
    <location>
        <begin position="48"/>
        <end position="58"/>
    </location>
</feature>